<organism evidence="2 3">
    <name type="scientific">Crossiella equi</name>
    <dbReference type="NCBI Taxonomy" id="130796"/>
    <lineage>
        <taxon>Bacteria</taxon>
        <taxon>Bacillati</taxon>
        <taxon>Actinomycetota</taxon>
        <taxon>Actinomycetes</taxon>
        <taxon>Pseudonocardiales</taxon>
        <taxon>Pseudonocardiaceae</taxon>
        <taxon>Crossiella</taxon>
    </lineage>
</organism>
<dbReference type="SUPFAM" id="SSF55961">
    <property type="entry name" value="Bet v1-like"/>
    <property type="match status" value="1"/>
</dbReference>
<feature type="domain" description="Coenzyme Q-binding protein COQ10 START" evidence="1">
    <location>
        <begin position="14"/>
        <end position="133"/>
    </location>
</feature>
<dbReference type="InterPro" id="IPR005031">
    <property type="entry name" value="COQ10_START"/>
</dbReference>
<sequence>MRRVRLLATVPGISPGTLFQLLTDFGRFPGVAPEIRSVLVHPPEHPGGPRHSDWEVNFRRGVLRWREWEHLDPVTASVEFGQTEGDFEHFRGTWRVTPDGSDCVVRFQVEFDFGIASLAEAMEPVADRLLRTAMGSVLSGLFGPDTQLHDYPLVERKTL</sequence>
<protein>
    <submittedName>
        <fullName evidence="2">Ribosome-associated toxin RatA of RatAB toxin-antitoxin module</fullName>
    </submittedName>
</protein>
<proteinExistence type="predicted"/>
<dbReference type="Proteomes" id="UP001519363">
    <property type="component" value="Unassembled WGS sequence"/>
</dbReference>
<dbReference type="RefSeq" id="WP_086782328.1">
    <property type="nucleotide sequence ID" value="NZ_JAGIOO010000001.1"/>
</dbReference>
<dbReference type="Pfam" id="PF03364">
    <property type="entry name" value="Polyketide_cyc"/>
    <property type="match status" value="1"/>
</dbReference>
<dbReference type="InterPro" id="IPR023393">
    <property type="entry name" value="START-like_dom_sf"/>
</dbReference>
<name>A0ABS5ANA0_9PSEU</name>
<evidence type="ECO:0000313" key="2">
    <source>
        <dbReference type="EMBL" id="MBP2477867.1"/>
    </source>
</evidence>
<reference evidence="2 3" key="1">
    <citation type="submission" date="2021-03" db="EMBL/GenBank/DDBJ databases">
        <title>Sequencing the genomes of 1000 actinobacteria strains.</title>
        <authorList>
            <person name="Klenk H.-P."/>
        </authorList>
    </citation>
    <scope>NUCLEOTIDE SEQUENCE [LARGE SCALE GENOMIC DNA]</scope>
    <source>
        <strain evidence="2 3">DSM 44580</strain>
    </source>
</reference>
<gene>
    <name evidence="2" type="ORF">JOF53_006739</name>
</gene>
<evidence type="ECO:0000259" key="1">
    <source>
        <dbReference type="Pfam" id="PF03364"/>
    </source>
</evidence>
<dbReference type="Gene3D" id="3.30.530.20">
    <property type="match status" value="1"/>
</dbReference>
<comment type="caution">
    <text evidence="2">The sequence shown here is derived from an EMBL/GenBank/DDBJ whole genome shotgun (WGS) entry which is preliminary data.</text>
</comment>
<evidence type="ECO:0000313" key="3">
    <source>
        <dbReference type="Proteomes" id="UP001519363"/>
    </source>
</evidence>
<keyword evidence="3" id="KW-1185">Reference proteome</keyword>
<accession>A0ABS5ANA0</accession>
<dbReference type="EMBL" id="JAGIOO010000001">
    <property type="protein sequence ID" value="MBP2477867.1"/>
    <property type="molecule type" value="Genomic_DNA"/>
</dbReference>